<protein>
    <submittedName>
        <fullName evidence="3">Alpha/beta hydrolase</fullName>
    </submittedName>
</protein>
<dbReference type="PRINTS" id="PR00412">
    <property type="entry name" value="EPOXHYDRLASE"/>
</dbReference>
<evidence type="ECO:0000313" key="3">
    <source>
        <dbReference type="EMBL" id="RKF23463.1"/>
    </source>
</evidence>
<keyword evidence="1 3" id="KW-0378">Hydrolase</keyword>
<dbReference type="Gene3D" id="3.40.50.1820">
    <property type="entry name" value="alpha/beta hydrolase"/>
    <property type="match status" value="1"/>
</dbReference>
<evidence type="ECO:0000313" key="4">
    <source>
        <dbReference type="Proteomes" id="UP000284395"/>
    </source>
</evidence>
<evidence type="ECO:0000256" key="1">
    <source>
        <dbReference type="ARBA" id="ARBA00022801"/>
    </source>
</evidence>
<accession>A0A420ES62</accession>
<keyword evidence="4" id="KW-1185">Reference proteome</keyword>
<dbReference type="Pfam" id="PF00561">
    <property type="entry name" value="Abhydrolase_1"/>
    <property type="match status" value="1"/>
</dbReference>
<gene>
    <name evidence="3" type="ORF">D6851_03085</name>
</gene>
<dbReference type="Proteomes" id="UP000284395">
    <property type="component" value="Unassembled WGS sequence"/>
</dbReference>
<dbReference type="InterPro" id="IPR000073">
    <property type="entry name" value="AB_hydrolase_1"/>
</dbReference>
<dbReference type="PANTHER" id="PTHR43329">
    <property type="entry name" value="EPOXIDE HYDROLASE"/>
    <property type="match status" value="1"/>
</dbReference>
<dbReference type="GO" id="GO:0016787">
    <property type="term" value="F:hydrolase activity"/>
    <property type="evidence" value="ECO:0007669"/>
    <property type="project" value="UniProtKB-KW"/>
</dbReference>
<dbReference type="AlphaFoldDB" id="A0A420ES62"/>
<dbReference type="RefSeq" id="WP_120323368.1">
    <property type="nucleotide sequence ID" value="NZ_RAPF01000001.1"/>
</dbReference>
<feature type="domain" description="AB hydrolase-1" evidence="2">
    <location>
        <begin position="54"/>
        <end position="193"/>
    </location>
</feature>
<dbReference type="InterPro" id="IPR029058">
    <property type="entry name" value="AB_hydrolase_fold"/>
</dbReference>
<organism evidence="3 4">
    <name type="scientific">Altericroceibacterium spongiae</name>
    <dbReference type="NCBI Taxonomy" id="2320269"/>
    <lineage>
        <taxon>Bacteria</taxon>
        <taxon>Pseudomonadati</taxon>
        <taxon>Pseudomonadota</taxon>
        <taxon>Alphaproteobacteria</taxon>
        <taxon>Sphingomonadales</taxon>
        <taxon>Erythrobacteraceae</taxon>
        <taxon>Altericroceibacterium</taxon>
    </lineage>
</organism>
<dbReference type="OrthoDB" id="9812774at2"/>
<comment type="caution">
    <text evidence="3">The sequence shown here is derived from an EMBL/GenBank/DDBJ whole genome shotgun (WGS) entry which is preliminary data.</text>
</comment>
<evidence type="ECO:0000259" key="2">
    <source>
        <dbReference type="Pfam" id="PF00561"/>
    </source>
</evidence>
<dbReference type="SUPFAM" id="SSF53474">
    <property type="entry name" value="alpha/beta-Hydrolases"/>
    <property type="match status" value="1"/>
</dbReference>
<sequence length="313" mass="35146">MDFADSDNIVPESGFGSVTNVPRLPDGFADVFSSWRVDTGKIRLHAVIGGTGEPLLLHSGWPQNWFAWRYVMLALSKQFTVIAVDPRGFGLSDRPADGFDVDRLADDMFDLMDMLGHERFVMAGHDIGVMVGYAMAAMRPERIRRVALGEGTIPGASPSPELIPDDRRMSDFLWHFNFNRALEVNERLVEGREDIYFNYQFATKAGSAEAVPQYARDFYIEILRRVPGTLKASFNYYRAIDETIPQVRRHMQTKVTVPVFAFSGALACGPMVENEQRQLATDVESLIIPECGHFPAEEQPEALTAALLDFFSR</sequence>
<dbReference type="EMBL" id="RAPF01000001">
    <property type="protein sequence ID" value="RKF23463.1"/>
    <property type="molecule type" value="Genomic_DNA"/>
</dbReference>
<reference evidence="3 4" key="1">
    <citation type="submission" date="2018-09" db="EMBL/GenBank/DDBJ databases">
        <title>Altererythrobacter spongiae sp. nov., isolated from a marine sponge.</title>
        <authorList>
            <person name="Zhuang L."/>
            <person name="Luo L."/>
        </authorList>
    </citation>
    <scope>NUCLEOTIDE SEQUENCE [LARGE SCALE GENOMIC DNA]</scope>
    <source>
        <strain evidence="3 4">HN-Y73</strain>
    </source>
</reference>
<proteinExistence type="predicted"/>
<dbReference type="InterPro" id="IPR000639">
    <property type="entry name" value="Epox_hydrolase-like"/>
</dbReference>
<name>A0A420ES62_9SPHN</name>